<evidence type="ECO:0000256" key="1">
    <source>
        <dbReference type="SAM" id="SignalP"/>
    </source>
</evidence>
<accession>A0ABU1W6R5</accession>
<protein>
    <submittedName>
        <fullName evidence="2">Uncharacterized protein</fullName>
    </submittedName>
</protein>
<reference evidence="2 3" key="1">
    <citation type="submission" date="2023-07" db="EMBL/GenBank/DDBJ databases">
        <title>Sorghum-associated microbial communities from plants grown in Nebraska, USA.</title>
        <authorList>
            <person name="Schachtman D."/>
        </authorList>
    </citation>
    <scope>NUCLEOTIDE SEQUENCE [LARGE SCALE GENOMIC DNA]</scope>
    <source>
        <strain evidence="2 3">BE198</strain>
    </source>
</reference>
<feature type="signal peptide" evidence="1">
    <location>
        <begin position="1"/>
        <end position="23"/>
    </location>
</feature>
<gene>
    <name evidence="2" type="ORF">J2X06_000471</name>
</gene>
<name>A0ABU1W6R5_9GAMM</name>
<proteinExistence type="predicted"/>
<keyword evidence="3" id="KW-1185">Reference proteome</keyword>
<evidence type="ECO:0000313" key="3">
    <source>
        <dbReference type="Proteomes" id="UP001251524"/>
    </source>
</evidence>
<dbReference type="RefSeq" id="WP_310057759.1">
    <property type="nucleotide sequence ID" value="NZ_JAVDVY010000001.1"/>
</dbReference>
<keyword evidence="1" id="KW-0732">Signal</keyword>
<evidence type="ECO:0000313" key="2">
    <source>
        <dbReference type="EMBL" id="MDR7133287.1"/>
    </source>
</evidence>
<dbReference type="EMBL" id="JAVDVY010000001">
    <property type="protein sequence ID" value="MDR7133287.1"/>
    <property type="molecule type" value="Genomic_DNA"/>
</dbReference>
<sequence length="295" mass="32586">MTRYSLLLPVVLAGLVPTGSLHAGEAGIRAHYLHLQEADFGSAANLGAAEMSGREQGLSVLSPSFDLGSGGLAIGADYVYTHYTYTGVPTRNRDLHRLELPLVWSMGDTLAWKLVAAPTVATSSNVFKDLFSRATSDDVHLYGAATAERSSVSGWGWRAGAGYDDRFGDPQAYPVLAVLYRQPRFAVEFGWPQARLDWQAHERLLLRMEIAPAGEQWHVVSDERDGAEFDYTVEAWRAGITAEWTFAQRWRLAAQLGSEFDRHHDFEDDTGARIDADVDSAGFAAVEVRYRFEAD</sequence>
<organism evidence="2 3">
    <name type="scientific">Lysobacter niastensis</name>
    <dbReference type="NCBI Taxonomy" id="380629"/>
    <lineage>
        <taxon>Bacteria</taxon>
        <taxon>Pseudomonadati</taxon>
        <taxon>Pseudomonadota</taxon>
        <taxon>Gammaproteobacteria</taxon>
        <taxon>Lysobacterales</taxon>
        <taxon>Lysobacteraceae</taxon>
        <taxon>Lysobacter</taxon>
    </lineage>
</organism>
<dbReference type="Proteomes" id="UP001251524">
    <property type="component" value="Unassembled WGS sequence"/>
</dbReference>
<comment type="caution">
    <text evidence="2">The sequence shown here is derived from an EMBL/GenBank/DDBJ whole genome shotgun (WGS) entry which is preliminary data.</text>
</comment>
<feature type="chain" id="PRO_5045567102" evidence="1">
    <location>
        <begin position="24"/>
        <end position="295"/>
    </location>
</feature>